<accession>A0A016SV98</accession>
<keyword evidence="3" id="KW-1185">Reference proteome</keyword>
<proteinExistence type="predicted"/>
<feature type="compositionally biased region" description="Polar residues" evidence="1">
    <location>
        <begin position="11"/>
        <end position="24"/>
    </location>
</feature>
<protein>
    <submittedName>
        <fullName evidence="2">Uncharacterized protein</fullName>
    </submittedName>
</protein>
<dbReference type="AlphaFoldDB" id="A0A016SV98"/>
<evidence type="ECO:0000313" key="3">
    <source>
        <dbReference type="Proteomes" id="UP000024635"/>
    </source>
</evidence>
<gene>
    <name evidence="2" type="primary">Acey_s0171.g289</name>
    <name evidence="2" type="ORF">Y032_0171g289</name>
</gene>
<dbReference type="OrthoDB" id="5856121at2759"/>
<feature type="region of interest" description="Disordered" evidence="1">
    <location>
        <begin position="1"/>
        <end position="24"/>
    </location>
</feature>
<sequence length="144" mass="15755">MSTGHYHRRWSANTAGRTTPTSQTLASTIEPSTYGTSWNSVRWNKPSSTGYRSHSAAIASRFEPKPFYSTSPASRTAASRFSTATSEAAKAAAQVASLGPSVSARASRFDSSMRDGGNKYRNEAREILNKWTSRERNGELRITT</sequence>
<evidence type="ECO:0000256" key="1">
    <source>
        <dbReference type="SAM" id="MobiDB-lite"/>
    </source>
</evidence>
<dbReference type="Proteomes" id="UP000024635">
    <property type="component" value="Unassembled WGS sequence"/>
</dbReference>
<reference evidence="3" key="1">
    <citation type="journal article" date="2015" name="Nat. Genet.">
        <title>The genome and transcriptome of the zoonotic hookworm Ancylostoma ceylanicum identify infection-specific gene families.</title>
        <authorList>
            <person name="Schwarz E.M."/>
            <person name="Hu Y."/>
            <person name="Antoshechkin I."/>
            <person name="Miller M.M."/>
            <person name="Sternberg P.W."/>
            <person name="Aroian R.V."/>
        </authorList>
    </citation>
    <scope>NUCLEOTIDE SEQUENCE</scope>
    <source>
        <strain evidence="3">HY135</strain>
    </source>
</reference>
<organism evidence="2 3">
    <name type="scientific">Ancylostoma ceylanicum</name>
    <dbReference type="NCBI Taxonomy" id="53326"/>
    <lineage>
        <taxon>Eukaryota</taxon>
        <taxon>Metazoa</taxon>
        <taxon>Ecdysozoa</taxon>
        <taxon>Nematoda</taxon>
        <taxon>Chromadorea</taxon>
        <taxon>Rhabditida</taxon>
        <taxon>Rhabditina</taxon>
        <taxon>Rhabditomorpha</taxon>
        <taxon>Strongyloidea</taxon>
        <taxon>Ancylostomatidae</taxon>
        <taxon>Ancylostomatinae</taxon>
        <taxon>Ancylostoma</taxon>
    </lineage>
</organism>
<dbReference type="EMBL" id="JARK01001507">
    <property type="protein sequence ID" value="EYB94435.1"/>
    <property type="molecule type" value="Genomic_DNA"/>
</dbReference>
<name>A0A016SV98_9BILA</name>
<comment type="caution">
    <text evidence="2">The sequence shown here is derived from an EMBL/GenBank/DDBJ whole genome shotgun (WGS) entry which is preliminary data.</text>
</comment>
<evidence type="ECO:0000313" key="2">
    <source>
        <dbReference type="EMBL" id="EYB94435.1"/>
    </source>
</evidence>
<feature type="compositionally biased region" description="Basic residues" evidence="1">
    <location>
        <begin position="1"/>
        <end position="10"/>
    </location>
</feature>